<proteinExistence type="predicted"/>
<accession>A0A0F9FHI0</accession>
<organism evidence="1">
    <name type="scientific">marine sediment metagenome</name>
    <dbReference type="NCBI Taxonomy" id="412755"/>
    <lineage>
        <taxon>unclassified sequences</taxon>
        <taxon>metagenomes</taxon>
        <taxon>ecological metagenomes</taxon>
    </lineage>
</organism>
<gene>
    <name evidence="1" type="ORF">LCGC14_2030190</name>
</gene>
<name>A0A0F9FHI0_9ZZZZ</name>
<reference evidence="1" key="1">
    <citation type="journal article" date="2015" name="Nature">
        <title>Complex archaea that bridge the gap between prokaryotes and eukaryotes.</title>
        <authorList>
            <person name="Spang A."/>
            <person name="Saw J.H."/>
            <person name="Jorgensen S.L."/>
            <person name="Zaremba-Niedzwiedzka K."/>
            <person name="Martijn J."/>
            <person name="Lind A.E."/>
            <person name="van Eijk R."/>
            <person name="Schleper C."/>
            <person name="Guy L."/>
            <person name="Ettema T.J."/>
        </authorList>
    </citation>
    <scope>NUCLEOTIDE SEQUENCE</scope>
</reference>
<comment type="caution">
    <text evidence="1">The sequence shown here is derived from an EMBL/GenBank/DDBJ whole genome shotgun (WGS) entry which is preliminary data.</text>
</comment>
<dbReference type="AlphaFoldDB" id="A0A0F9FHI0"/>
<protein>
    <submittedName>
        <fullName evidence="1">Uncharacterized protein</fullName>
    </submittedName>
</protein>
<sequence>MTERKATITVTGEVSEKDFEKLVGLAATAVAEGPPEMFVSIGKSQTPGGEFDNDYEIKVTVPEPEPEEAP</sequence>
<dbReference type="EMBL" id="LAZR01023615">
    <property type="protein sequence ID" value="KKL77911.1"/>
    <property type="molecule type" value="Genomic_DNA"/>
</dbReference>
<evidence type="ECO:0000313" key="1">
    <source>
        <dbReference type="EMBL" id="KKL77911.1"/>
    </source>
</evidence>